<name>A0A395S8U1_FUSSP</name>
<reference evidence="3 4" key="1">
    <citation type="journal article" date="2018" name="PLoS Pathog.">
        <title>Evolution of structural diversity of trichothecenes, a family of toxins produced by plant pathogenic and entomopathogenic fungi.</title>
        <authorList>
            <person name="Proctor R.H."/>
            <person name="McCormick S.P."/>
            <person name="Kim H.S."/>
            <person name="Cardoza R.E."/>
            <person name="Stanley A.M."/>
            <person name="Lindo L."/>
            <person name="Kelly A."/>
            <person name="Brown D.W."/>
            <person name="Lee T."/>
            <person name="Vaughan M.M."/>
            <person name="Alexander N.J."/>
            <person name="Busman M."/>
            <person name="Gutierrez S."/>
        </authorList>
    </citation>
    <scope>NUCLEOTIDE SEQUENCE [LARGE SCALE GENOMIC DNA]</scope>
    <source>
        <strain evidence="3 4">NRRL 3299</strain>
    </source>
</reference>
<accession>A0A395S8U1</accession>
<dbReference type="STRING" id="5514.A0A395S8U1"/>
<dbReference type="GO" id="GO:0003700">
    <property type="term" value="F:DNA-binding transcription factor activity"/>
    <property type="evidence" value="ECO:0007669"/>
    <property type="project" value="InterPro"/>
</dbReference>
<dbReference type="EMBL" id="PXOF01000066">
    <property type="protein sequence ID" value="RGP68818.1"/>
    <property type="molecule type" value="Genomic_DNA"/>
</dbReference>
<evidence type="ECO:0000313" key="4">
    <source>
        <dbReference type="Proteomes" id="UP000266152"/>
    </source>
</evidence>
<proteinExistence type="predicted"/>
<feature type="region of interest" description="Disordered" evidence="2">
    <location>
        <begin position="42"/>
        <end position="72"/>
    </location>
</feature>
<dbReference type="InterPro" id="IPR050987">
    <property type="entry name" value="AtrR-like"/>
</dbReference>
<protein>
    <recommendedName>
        <fullName evidence="5">Transcription factor domain-containing protein</fullName>
    </recommendedName>
</protein>
<evidence type="ECO:0000256" key="1">
    <source>
        <dbReference type="ARBA" id="ARBA00023242"/>
    </source>
</evidence>
<gene>
    <name evidence="3" type="ORF">FSPOR_5024</name>
</gene>
<keyword evidence="4" id="KW-1185">Reference proteome</keyword>
<feature type="region of interest" description="Disordered" evidence="2">
    <location>
        <begin position="81"/>
        <end position="100"/>
    </location>
</feature>
<evidence type="ECO:0000313" key="3">
    <source>
        <dbReference type="EMBL" id="RGP68818.1"/>
    </source>
</evidence>
<keyword evidence="1" id="KW-0539">Nucleus</keyword>
<feature type="compositionally biased region" description="Basic and acidic residues" evidence="2">
    <location>
        <begin position="12"/>
        <end position="24"/>
    </location>
</feature>
<dbReference type="AlphaFoldDB" id="A0A395S8U1"/>
<dbReference type="Proteomes" id="UP000266152">
    <property type="component" value="Unassembled WGS sequence"/>
</dbReference>
<dbReference type="PANTHER" id="PTHR46910:SF11">
    <property type="entry name" value="ZN(2)-C6 FUNGAL-TYPE DOMAIN-CONTAINING PROTEIN"/>
    <property type="match status" value="1"/>
</dbReference>
<dbReference type="PANTHER" id="PTHR46910">
    <property type="entry name" value="TRANSCRIPTION FACTOR PDR1"/>
    <property type="match status" value="1"/>
</dbReference>
<comment type="caution">
    <text evidence="3">The sequence shown here is derived from an EMBL/GenBank/DDBJ whole genome shotgun (WGS) entry which is preliminary data.</text>
</comment>
<feature type="region of interest" description="Disordered" evidence="2">
    <location>
        <begin position="1"/>
        <end position="24"/>
    </location>
</feature>
<evidence type="ECO:0008006" key="5">
    <source>
        <dbReference type="Google" id="ProtNLM"/>
    </source>
</evidence>
<evidence type="ECO:0000256" key="2">
    <source>
        <dbReference type="SAM" id="MobiDB-lite"/>
    </source>
</evidence>
<sequence length="600" mass="66197">MSSASTTKKSGKRDEYTSHACVLDKPRAITASAEELIVSTTAQRMDLSKENENSLRQTPPISMIPQPYSTQQSVLVSLEADSGQRRQDVAPSDAAGSASNETAMLKEQLERLQQDLGTLMMQQSLGFEFLSSYTTPPLSNPTDNPVASFNEQPITFSQSIEVFESQNRTRDVGEISPSSSHDGRQPIDLTYAQTDTFVPGSKWLNNFAVSSQICDLRSSVGSNPVLQDVTAPRSCTITLPCPKDLAQAIKVGLDAVDCYFPSVHAKRLVEAISATLKEIGYSSANQSVAVTQKHHMVICILLIVIAAGQILDGEHDYEGYLDKTWPGSEAYWQSRKLLQHFEQASELRTSSVIYYTLAAAYLLSAERLSLASIHILNALHSAVSLGLDQNHEFPAACSEDFVDPLALWVALDFLDKRITQKCGIPYFIRNTPGHVDITHNTGNYIDAKSKAYLKATFSHARLWASIWDGFLAPNAPMANDWVEIQAFDAKLLALMEQYPNTLSWDGESVEGTFSKMSSEPEDRRRLNVFLSRPDQRPMFPSTGLSESNMNFGIAVDQAEYPTVTNTFEGFSESFDAMVSDPTMESSIDINSVLAEMFPDI</sequence>
<organism evidence="3 4">
    <name type="scientific">Fusarium sporotrichioides</name>
    <dbReference type="NCBI Taxonomy" id="5514"/>
    <lineage>
        <taxon>Eukaryota</taxon>
        <taxon>Fungi</taxon>
        <taxon>Dikarya</taxon>
        <taxon>Ascomycota</taxon>
        <taxon>Pezizomycotina</taxon>
        <taxon>Sordariomycetes</taxon>
        <taxon>Hypocreomycetidae</taxon>
        <taxon>Hypocreales</taxon>
        <taxon>Nectriaceae</taxon>
        <taxon>Fusarium</taxon>
    </lineage>
</organism>